<organism evidence="1 2">
    <name type="scientific">Coniosporium uncinatum</name>
    <dbReference type="NCBI Taxonomy" id="93489"/>
    <lineage>
        <taxon>Eukaryota</taxon>
        <taxon>Fungi</taxon>
        <taxon>Dikarya</taxon>
        <taxon>Ascomycota</taxon>
        <taxon>Pezizomycotina</taxon>
        <taxon>Dothideomycetes</taxon>
        <taxon>Dothideomycetes incertae sedis</taxon>
        <taxon>Coniosporium</taxon>
    </lineage>
</organism>
<protein>
    <submittedName>
        <fullName evidence="1">Uncharacterized protein</fullName>
    </submittedName>
</protein>
<reference evidence="1" key="1">
    <citation type="submission" date="2024-09" db="EMBL/GenBank/DDBJ databases">
        <title>Black Yeasts Isolated from many extreme environments.</title>
        <authorList>
            <person name="Coleine C."/>
            <person name="Stajich J.E."/>
            <person name="Selbmann L."/>
        </authorList>
    </citation>
    <scope>NUCLEOTIDE SEQUENCE</scope>
    <source>
        <strain evidence="1">CCFEE 5737</strain>
    </source>
</reference>
<name>A0ACC3CZI8_9PEZI</name>
<sequence>MTKVITVFGATGIQGGSVIKAILADQSLTKEFSIRGVTRDVSKPNAQALAKQGVDLVTADMNSKESITSAIKGSHTVFLVTNY</sequence>
<accession>A0ACC3CZI8</accession>
<evidence type="ECO:0000313" key="2">
    <source>
        <dbReference type="Proteomes" id="UP001186974"/>
    </source>
</evidence>
<gene>
    <name evidence="1" type="ORF">LTS18_010424</name>
</gene>
<comment type="caution">
    <text evidence="1">The sequence shown here is derived from an EMBL/GenBank/DDBJ whole genome shotgun (WGS) entry which is preliminary data.</text>
</comment>
<dbReference type="Proteomes" id="UP001186974">
    <property type="component" value="Unassembled WGS sequence"/>
</dbReference>
<keyword evidence="2" id="KW-1185">Reference proteome</keyword>
<dbReference type="EMBL" id="JAWDJW010009245">
    <property type="protein sequence ID" value="KAK3059618.1"/>
    <property type="molecule type" value="Genomic_DNA"/>
</dbReference>
<evidence type="ECO:0000313" key="1">
    <source>
        <dbReference type="EMBL" id="KAK3059618.1"/>
    </source>
</evidence>
<proteinExistence type="predicted"/>